<evidence type="ECO:0008006" key="4">
    <source>
        <dbReference type="Google" id="ProtNLM"/>
    </source>
</evidence>
<dbReference type="RefSeq" id="WP_086320965.1">
    <property type="nucleotide sequence ID" value="NZ_NASK01000101.1"/>
</dbReference>
<reference evidence="2 3" key="1">
    <citation type="submission" date="2017-03" db="EMBL/GenBank/DDBJ databases">
        <title>Comparative genomics of honeybee gut symbionts reveal geographically distinct and subgroup specific antibiotic resistance.</title>
        <authorList>
            <person name="Ludvigsen J."/>
            <person name="Porcellato D."/>
            <person name="Labee-Lund T.M."/>
            <person name="Amdam G.V."/>
            <person name="Rudi K."/>
        </authorList>
    </citation>
    <scope>NUCLEOTIDE SEQUENCE [LARGE SCALE GENOMIC DNA]</scope>
    <source>
        <strain evidence="2 3">A-4-12</strain>
    </source>
</reference>
<dbReference type="PROSITE" id="PS51257">
    <property type="entry name" value="PROKAR_LIPOPROTEIN"/>
    <property type="match status" value="1"/>
</dbReference>
<dbReference type="OrthoDB" id="7067538at2"/>
<feature type="compositionally biased region" description="Polar residues" evidence="1">
    <location>
        <begin position="23"/>
        <end position="41"/>
    </location>
</feature>
<protein>
    <recommendedName>
        <fullName evidence="4">Lipoprotein</fullName>
    </recommendedName>
</protein>
<comment type="caution">
    <text evidence="2">The sequence shown here is derived from an EMBL/GenBank/DDBJ whole genome shotgun (WGS) entry which is preliminary data.</text>
</comment>
<dbReference type="EMBL" id="NASK01000101">
    <property type="protein sequence ID" value="OTQ48664.1"/>
    <property type="molecule type" value="Genomic_DNA"/>
</dbReference>
<organism evidence="2 3">
    <name type="scientific">Gilliamella apis</name>
    <dbReference type="NCBI Taxonomy" id="1970738"/>
    <lineage>
        <taxon>Bacteria</taxon>
        <taxon>Pseudomonadati</taxon>
        <taxon>Pseudomonadota</taxon>
        <taxon>Gammaproteobacteria</taxon>
        <taxon>Orbales</taxon>
        <taxon>Orbaceae</taxon>
        <taxon>Gilliamella</taxon>
    </lineage>
</organism>
<feature type="compositionally biased region" description="Low complexity" evidence="1">
    <location>
        <begin position="42"/>
        <end position="61"/>
    </location>
</feature>
<evidence type="ECO:0000313" key="3">
    <source>
        <dbReference type="Proteomes" id="UP000194968"/>
    </source>
</evidence>
<feature type="compositionally biased region" description="Polar residues" evidence="1">
    <location>
        <begin position="64"/>
        <end position="73"/>
    </location>
</feature>
<name>A0A242NSZ0_9GAMM</name>
<sequence length="307" mass="35136">MKNYIYLFLLSILLLTGCDNKKNSQSSSDETPTTNQNNEVSTNTQNDTTDKTTGTTNNNEDNTIKSSNDNKSQLPTQVTNSYLFHTEPELLPNKKLIKQQTIQSSDKKSINYNDKGYVKDYDLEGLYGEINYDTAKYIYGMKDTRNSYDITFDESKNIIGMKNSNDEIVAISEFDEQGRLVETTLSNFADNNINFTSKVIYENDLVEQVLYNAYVKMDDKKQLPVLVREKDIIYNADKQLEKTITRTFKLSAKGEVIINDKNEQELESTETCSYSEYNQNNDWTKAVCETTGNGSSKINLTRTIEYL</sequence>
<proteinExistence type="predicted"/>
<gene>
    <name evidence="2" type="ORF">B6D06_09565</name>
</gene>
<feature type="region of interest" description="Disordered" evidence="1">
    <location>
        <begin position="21"/>
        <end position="73"/>
    </location>
</feature>
<dbReference type="Proteomes" id="UP000194968">
    <property type="component" value="Unassembled WGS sequence"/>
</dbReference>
<accession>A0A242NSZ0</accession>
<evidence type="ECO:0000256" key="1">
    <source>
        <dbReference type="SAM" id="MobiDB-lite"/>
    </source>
</evidence>
<evidence type="ECO:0000313" key="2">
    <source>
        <dbReference type="EMBL" id="OTQ48664.1"/>
    </source>
</evidence>
<dbReference type="AlphaFoldDB" id="A0A242NSZ0"/>